<dbReference type="EMBL" id="BSUN01000001">
    <property type="protein sequence ID" value="GMA36499.1"/>
    <property type="molecule type" value="Genomic_DNA"/>
</dbReference>
<sequence>MTVDEGAVTDIAIPEGGVAAVRVESTTPVAAAAMVSVAREAPADSGADNALDLAWTEGQEPTEVERGLVVPEGATTIVVAGTSGGHLTLTDEAGETVVDEDIAAGHTVQIPVDVDAGTVVTSSDPVAWTLRVDDADAGYVTTLSPQPTTVPDRVVRVVPGPYVGNP</sequence>
<reference evidence="2" key="1">
    <citation type="journal article" date="2019" name="Int. J. Syst. Evol. Microbiol.">
        <title>The Global Catalogue of Microorganisms (GCM) 10K type strain sequencing project: providing services to taxonomists for standard genome sequencing and annotation.</title>
        <authorList>
            <consortium name="The Broad Institute Genomics Platform"/>
            <consortium name="The Broad Institute Genome Sequencing Center for Infectious Disease"/>
            <person name="Wu L."/>
            <person name="Ma J."/>
        </authorList>
    </citation>
    <scope>NUCLEOTIDE SEQUENCE [LARGE SCALE GENOMIC DNA]</scope>
    <source>
        <strain evidence="2">NBRC 112299</strain>
    </source>
</reference>
<evidence type="ECO:0000313" key="1">
    <source>
        <dbReference type="EMBL" id="GMA36499.1"/>
    </source>
</evidence>
<proteinExistence type="predicted"/>
<evidence type="ECO:0000313" key="2">
    <source>
        <dbReference type="Proteomes" id="UP001157125"/>
    </source>
</evidence>
<name>A0ABQ6IFI5_9MICO</name>
<organism evidence="1 2">
    <name type="scientific">Demequina litorisediminis</name>
    <dbReference type="NCBI Taxonomy" id="1849022"/>
    <lineage>
        <taxon>Bacteria</taxon>
        <taxon>Bacillati</taxon>
        <taxon>Actinomycetota</taxon>
        <taxon>Actinomycetes</taxon>
        <taxon>Micrococcales</taxon>
        <taxon>Demequinaceae</taxon>
        <taxon>Demequina</taxon>
    </lineage>
</organism>
<accession>A0ABQ6IFI5</accession>
<comment type="caution">
    <text evidence="1">The sequence shown here is derived from an EMBL/GenBank/DDBJ whole genome shotgun (WGS) entry which is preliminary data.</text>
</comment>
<keyword evidence="2" id="KW-1185">Reference proteome</keyword>
<dbReference type="Proteomes" id="UP001157125">
    <property type="component" value="Unassembled WGS sequence"/>
</dbReference>
<protein>
    <submittedName>
        <fullName evidence="1">Uncharacterized protein</fullName>
    </submittedName>
</protein>
<gene>
    <name evidence="1" type="ORF">GCM10025876_27030</name>
</gene>